<organism evidence="1 2">
    <name type="scientific">Phytophthora aleatoria</name>
    <dbReference type="NCBI Taxonomy" id="2496075"/>
    <lineage>
        <taxon>Eukaryota</taxon>
        <taxon>Sar</taxon>
        <taxon>Stramenopiles</taxon>
        <taxon>Oomycota</taxon>
        <taxon>Peronosporomycetes</taxon>
        <taxon>Peronosporales</taxon>
        <taxon>Peronosporaceae</taxon>
        <taxon>Phytophthora</taxon>
    </lineage>
</organism>
<dbReference type="Proteomes" id="UP000709295">
    <property type="component" value="Unassembled WGS sequence"/>
</dbReference>
<protein>
    <submittedName>
        <fullName evidence="1">Uncharacterized protein</fullName>
    </submittedName>
</protein>
<comment type="caution">
    <text evidence="1">The sequence shown here is derived from an EMBL/GenBank/DDBJ whole genome shotgun (WGS) entry which is preliminary data.</text>
</comment>
<evidence type="ECO:0000313" key="2">
    <source>
        <dbReference type="Proteomes" id="UP000709295"/>
    </source>
</evidence>
<dbReference type="EMBL" id="JAENGY010000080">
    <property type="protein sequence ID" value="KAG6974845.1"/>
    <property type="molecule type" value="Genomic_DNA"/>
</dbReference>
<evidence type="ECO:0000313" key="1">
    <source>
        <dbReference type="EMBL" id="KAG6974845.1"/>
    </source>
</evidence>
<name>A0A8J5IUY1_9STRA</name>
<proteinExistence type="predicted"/>
<dbReference type="AlphaFoldDB" id="A0A8J5IUY1"/>
<gene>
    <name evidence="1" type="ORF">JG688_00002874</name>
</gene>
<reference evidence="1" key="1">
    <citation type="submission" date="2021-01" db="EMBL/GenBank/DDBJ databases">
        <title>Phytophthora aleatoria, a newly-described species from Pinus radiata is distinct from Phytophthora cactorum isolates based on comparative genomics.</title>
        <authorList>
            <person name="Mcdougal R."/>
            <person name="Panda P."/>
            <person name="Williams N."/>
            <person name="Studholme D.J."/>
        </authorList>
    </citation>
    <scope>NUCLEOTIDE SEQUENCE</scope>
    <source>
        <strain evidence="1">NZFS 4037</strain>
    </source>
</reference>
<accession>A0A8J5IUY1</accession>
<keyword evidence="2" id="KW-1185">Reference proteome</keyword>
<sequence length="75" mass="8694">MKLHDWLQEGFSLYNGPRKRHALPDSYSVNNERLGAAIAHVSAQTNRLAEVHAVLTDRETEQEFRQMQFVEERVA</sequence>